<dbReference type="STRING" id="1037660.A0A066VSD0"/>
<dbReference type="GO" id="GO:0005524">
    <property type="term" value="F:ATP binding"/>
    <property type="evidence" value="ECO:0007669"/>
    <property type="project" value="UniProtKB-KW"/>
</dbReference>
<dbReference type="EMBL" id="JMSN01000063">
    <property type="protein sequence ID" value="KDN43193.1"/>
    <property type="molecule type" value="Genomic_DNA"/>
</dbReference>
<protein>
    <recommendedName>
        <fullName evidence="2">aspartate kinase</fullName>
        <ecNumber evidence="2">2.7.2.4</ecNumber>
    </recommendedName>
</protein>
<keyword evidence="4" id="KW-0547">Nucleotide-binding</keyword>
<dbReference type="InterPro" id="IPR036393">
    <property type="entry name" value="AceGlu_kinase-like_sf"/>
</dbReference>
<dbReference type="SUPFAM" id="SSF53633">
    <property type="entry name" value="Carbamate kinase-like"/>
    <property type="match status" value="2"/>
</dbReference>
<proteinExistence type="inferred from homology"/>
<evidence type="ECO:0000313" key="10">
    <source>
        <dbReference type="Proteomes" id="UP000027361"/>
    </source>
</evidence>
<dbReference type="FunFam" id="3.40.1160.10:FF:000023">
    <property type="entry name" value="Probable aspartokinase"/>
    <property type="match status" value="1"/>
</dbReference>
<dbReference type="InterPro" id="IPR002912">
    <property type="entry name" value="ACT_dom"/>
</dbReference>
<dbReference type="Pfam" id="PF22468">
    <property type="entry name" value="ACT_9"/>
    <property type="match status" value="1"/>
</dbReference>
<dbReference type="Gene3D" id="3.30.2130.10">
    <property type="entry name" value="VC0802-like"/>
    <property type="match status" value="1"/>
</dbReference>
<feature type="compositionally biased region" description="Gly residues" evidence="7">
    <location>
        <begin position="114"/>
        <end position="126"/>
    </location>
</feature>
<keyword evidence="6" id="KW-0067">ATP-binding</keyword>
<evidence type="ECO:0000256" key="4">
    <source>
        <dbReference type="ARBA" id="ARBA00022741"/>
    </source>
</evidence>
<evidence type="ECO:0000256" key="5">
    <source>
        <dbReference type="ARBA" id="ARBA00022777"/>
    </source>
</evidence>
<organism evidence="9 10">
    <name type="scientific">Tilletiaria anomala (strain ATCC 24038 / CBS 436.72 / UBC 951)</name>
    <dbReference type="NCBI Taxonomy" id="1037660"/>
    <lineage>
        <taxon>Eukaryota</taxon>
        <taxon>Fungi</taxon>
        <taxon>Dikarya</taxon>
        <taxon>Basidiomycota</taxon>
        <taxon>Ustilaginomycotina</taxon>
        <taxon>Exobasidiomycetes</taxon>
        <taxon>Georgefischeriales</taxon>
        <taxon>Tilletiariaceae</taxon>
        <taxon>Tilletiaria</taxon>
    </lineage>
</organism>
<dbReference type="InterPro" id="IPR054352">
    <property type="entry name" value="ACT_Aspartokinase"/>
</dbReference>
<evidence type="ECO:0000256" key="3">
    <source>
        <dbReference type="ARBA" id="ARBA00022679"/>
    </source>
</evidence>
<dbReference type="GO" id="GO:0004072">
    <property type="term" value="F:aspartate kinase activity"/>
    <property type="evidence" value="ECO:0007669"/>
    <property type="project" value="UniProtKB-EC"/>
</dbReference>
<dbReference type="HOGENOM" id="CLU_009116_6_4_1"/>
<feature type="domain" description="ACT" evidence="8">
    <location>
        <begin position="629"/>
        <end position="695"/>
    </location>
</feature>
<dbReference type="SUPFAM" id="SSF55021">
    <property type="entry name" value="ACT-like"/>
    <property type="match status" value="2"/>
</dbReference>
<dbReference type="Pfam" id="PF00696">
    <property type="entry name" value="AA_kinase"/>
    <property type="match status" value="1"/>
</dbReference>
<dbReference type="RefSeq" id="XP_013242292.1">
    <property type="nucleotide sequence ID" value="XM_013386838.1"/>
</dbReference>
<dbReference type="OrthoDB" id="4323675at2759"/>
<dbReference type="InParanoid" id="A0A066VSD0"/>
<dbReference type="InterPro" id="IPR001048">
    <property type="entry name" value="Asp/Glu/Uridylate_kinase"/>
</dbReference>
<feature type="region of interest" description="Disordered" evidence="7">
    <location>
        <begin position="162"/>
        <end position="227"/>
    </location>
</feature>
<dbReference type="GeneID" id="25267049"/>
<keyword evidence="3" id="KW-0808">Transferase</keyword>
<evidence type="ECO:0000259" key="8">
    <source>
        <dbReference type="PROSITE" id="PS51671"/>
    </source>
</evidence>
<evidence type="ECO:0000313" key="9">
    <source>
        <dbReference type="EMBL" id="KDN43193.1"/>
    </source>
</evidence>
<dbReference type="FunFam" id="3.30.2130.10:FF:000001">
    <property type="entry name" value="Bifunctional aspartokinase/homoserine dehydrogenase"/>
    <property type="match status" value="1"/>
</dbReference>
<dbReference type="GO" id="GO:0009090">
    <property type="term" value="P:homoserine biosynthetic process"/>
    <property type="evidence" value="ECO:0007669"/>
    <property type="project" value="TreeGrafter"/>
</dbReference>
<dbReference type="InterPro" id="IPR045865">
    <property type="entry name" value="ACT-like_dom_sf"/>
</dbReference>
<dbReference type="GO" id="GO:0009089">
    <property type="term" value="P:lysine biosynthetic process via diaminopimelate"/>
    <property type="evidence" value="ECO:0007669"/>
    <property type="project" value="TreeGrafter"/>
</dbReference>
<dbReference type="PANTHER" id="PTHR21499:SF59">
    <property type="entry name" value="ASPARTOKINASE"/>
    <property type="match status" value="1"/>
</dbReference>
<dbReference type="GO" id="GO:0009088">
    <property type="term" value="P:threonine biosynthetic process"/>
    <property type="evidence" value="ECO:0007669"/>
    <property type="project" value="UniProtKB-ARBA"/>
</dbReference>
<evidence type="ECO:0000256" key="6">
    <source>
        <dbReference type="ARBA" id="ARBA00022840"/>
    </source>
</evidence>
<dbReference type="FunCoup" id="A0A066VSD0">
    <property type="interactions" value="162"/>
</dbReference>
<reference evidence="9 10" key="1">
    <citation type="submission" date="2014-05" db="EMBL/GenBank/DDBJ databases">
        <title>Draft genome sequence of a rare smut relative, Tilletiaria anomala UBC 951.</title>
        <authorList>
            <consortium name="DOE Joint Genome Institute"/>
            <person name="Toome M."/>
            <person name="Kuo A."/>
            <person name="Henrissat B."/>
            <person name="Lipzen A."/>
            <person name="Tritt A."/>
            <person name="Yoshinaga Y."/>
            <person name="Zane M."/>
            <person name="Barry K."/>
            <person name="Grigoriev I.V."/>
            <person name="Spatafora J.W."/>
            <person name="Aimea M.C."/>
        </authorList>
    </citation>
    <scope>NUCLEOTIDE SEQUENCE [LARGE SCALE GENOMIC DNA]</scope>
    <source>
        <strain evidence="9 10">UBC 951</strain>
    </source>
</reference>
<gene>
    <name evidence="9" type="ORF">K437DRAFT_291137</name>
</gene>
<dbReference type="PROSITE" id="PS00324">
    <property type="entry name" value="ASPARTOKINASE"/>
    <property type="match status" value="1"/>
</dbReference>
<keyword evidence="5 9" id="KW-0418">Kinase</keyword>
<feature type="region of interest" description="Disordered" evidence="7">
    <location>
        <begin position="105"/>
        <end position="126"/>
    </location>
</feature>
<dbReference type="PANTHER" id="PTHR21499">
    <property type="entry name" value="ASPARTATE KINASE"/>
    <property type="match status" value="1"/>
</dbReference>
<dbReference type="Proteomes" id="UP000027361">
    <property type="component" value="Unassembled WGS sequence"/>
</dbReference>
<dbReference type="Gene3D" id="3.40.1160.10">
    <property type="entry name" value="Acetylglutamate kinase-like"/>
    <property type="match status" value="2"/>
</dbReference>
<comment type="caution">
    <text evidence="9">The sequence shown here is derived from an EMBL/GenBank/DDBJ whole genome shotgun (WGS) entry which is preliminary data.</text>
</comment>
<dbReference type="GO" id="GO:0071266">
    <property type="term" value="P:'de novo' L-methionine biosynthetic process"/>
    <property type="evidence" value="ECO:0007669"/>
    <property type="project" value="UniProtKB-ARBA"/>
</dbReference>
<keyword evidence="10" id="KW-1185">Reference proteome</keyword>
<dbReference type="OMA" id="IVMINIS"/>
<comment type="similarity">
    <text evidence="1">Belongs to the aspartokinase family.</text>
</comment>
<accession>A0A066VSD0</accession>
<evidence type="ECO:0000256" key="1">
    <source>
        <dbReference type="ARBA" id="ARBA00010122"/>
    </source>
</evidence>
<dbReference type="AlphaFoldDB" id="A0A066VSD0"/>
<evidence type="ECO:0000256" key="7">
    <source>
        <dbReference type="SAM" id="MobiDB-lite"/>
    </source>
</evidence>
<sequence length="707" mass="74431">MPPTTHIPSGPDIVCPAFAVGSASVAHMNGNSVPDPLERHTKWIVQKYGGTSVGKFLSTIASVIAPHYLQTHKVAIVCSARSGQTKALGTTNLLLKAAKEALEGGQQTPAASTPGGGGSVALRSGGAGGSLSSSLASLSADSSAAAGGAANRLPSASAFFRTSGSNSDSSPLRGTEQQSSLSRTSSFHKSLNGKLSALSVSHTPDRGRSSSPPSTETPPSPPVTGFHATVDRIYSDHIAAARSVVTKDRELLALLEQEIEEDCDRLRDFLLAAKIIEEISPRSQDIIMGIGERLSCRIVVGALRDAGVNAELIGLENIVDQPFLDSIGASPDVAGRGASAGSSGSTEVYLDQRFYDALAEKLGAVLQQCDGVPVVTGYFGNVPGSLLQQIGRGYTDLCAALCAVGLRAQELQIWKEVDGVFTADPRKVPTARLIPAITPEEAAELTYYGSEVIHPFTMEQAIKNAVPIRIKNVENPEGQGTVIFPDREGDVGSEHVVDGKIEQPRTPGGKSGTNIPWGAGSGLLTPGFAADEDLAGKQRKLPTAVTIKDDIIVLNVHSNRKTISHGFFARIFTILDRYGVVVDLISTSEVHVSMAMNGSFRRGQLERIKDELSAVGSVSILHDMVIVSLVGKQMRNMVGVAGKMFTTLAEGNVNIEMISQGANEINISCVVHKRSALKAINLIHYSVLEVSPKPVNAQSGNFGSSFF</sequence>
<dbReference type="EC" id="2.7.2.4" evidence="2"/>
<feature type="compositionally biased region" description="Polar residues" evidence="7">
    <location>
        <begin position="162"/>
        <end position="189"/>
    </location>
</feature>
<dbReference type="PROSITE" id="PS51671">
    <property type="entry name" value="ACT"/>
    <property type="match status" value="1"/>
</dbReference>
<evidence type="ECO:0000256" key="2">
    <source>
        <dbReference type="ARBA" id="ARBA00013059"/>
    </source>
</evidence>
<dbReference type="GO" id="GO:0005829">
    <property type="term" value="C:cytosol"/>
    <property type="evidence" value="ECO:0007669"/>
    <property type="project" value="TreeGrafter"/>
</dbReference>
<name>A0A066VSD0_TILAU</name>
<dbReference type="InterPro" id="IPR018042">
    <property type="entry name" value="Aspartate_kinase_CS"/>
</dbReference>